<dbReference type="EMBL" id="VMNK01000006">
    <property type="protein sequence ID" value="TVO57765.1"/>
    <property type="molecule type" value="Genomic_DNA"/>
</dbReference>
<accession>A0A557QXX8</accession>
<dbReference type="Proteomes" id="UP000319502">
    <property type="component" value="Unassembled WGS sequence"/>
</dbReference>
<protein>
    <submittedName>
        <fullName evidence="1">Uncharacterized protein</fullName>
    </submittedName>
</protein>
<name>A0A557QXX8_9RHOO</name>
<dbReference type="RefSeq" id="WP_144309220.1">
    <property type="nucleotide sequence ID" value="NZ_VMNK01000006.1"/>
</dbReference>
<sequence>MTSQRFSQLYLERGVPSRDSERFRNRLAAYVWDNLRPAYSHRAIKIFEAETGTRVPFRGVHQVFAEVFRQSELRDVLDAVTFVQCVLAEAYDHLARDAWLSFVRRAMHEENMGYAIDDAGVVHFHVDQEFERNRAATLAVLQLPQFAAVRAAFEDAYRHLDSEPQDTKASVRSIFEAMEILSRLCVPDAKNLNQWLAKNTLKEVCLNVAGGDETEQKVVRGFFDGLGEWVNALHLYRHGQAAIEPVAPSEDLAVYVLSTGSAHLRQLAIYAVRLGQNS</sequence>
<reference evidence="1 2" key="1">
    <citation type="submission" date="2019-07" db="EMBL/GenBank/DDBJ databases">
        <title>The pathways for chlorine oxyanion respiration interact through the shared metabolite chlorate.</title>
        <authorList>
            <person name="Barnum T.P."/>
            <person name="Cheng Y."/>
            <person name="Hill K.A."/>
            <person name="Lucas L.N."/>
            <person name="Carlson H.K."/>
            <person name="Coates J.D."/>
        </authorList>
    </citation>
    <scope>NUCLEOTIDE SEQUENCE [LARGE SCALE GENOMIC DNA]</scope>
    <source>
        <strain evidence="1 2">SFB-3</strain>
    </source>
</reference>
<evidence type="ECO:0000313" key="1">
    <source>
        <dbReference type="EMBL" id="TVO57765.1"/>
    </source>
</evidence>
<comment type="caution">
    <text evidence="1">The sequence shown here is derived from an EMBL/GenBank/DDBJ whole genome shotgun (WGS) entry which is preliminary data.</text>
</comment>
<proteinExistence type="predicted"/>
<keyword evidence="2" id="KW-1185">Reference proteome</keyword>
<gene>
    <name evidence="1" type="ORF">FHP91_08855</name>
</gene>
<dbReference type="OrthoDB" id="7062915at2"/>
<organism evidence="1 2">
    <name type="scientific">Denitromonas halophila</name>
    <dbReference type="NCBI Taxonomy" id="1629404"/>
    <lineage>
        <taxon>Bacteria</taxon>
        <taxon>Pseudomonadati</taxon>
        <taxon>Pseudomonadota</taxon>
        <taxon>Betaproteobacteria</taxon>
        <taxon>Rhodocyclales</taxon>
        <taxon>Zoogloeaceae</taxon>
        <taxon>Denitromonas</taxon>
    </lineage>
</organism>
<dbReference type="AlphaFoldDB" id="A0A557QXX8"/>
<evidence type="ECO:0000313" key="2">
    <source>
        <dbReference type="Proteomes" id="UP000319502"/>
    </source>
</evidence>